<evidence type="ECO:0000313" key="2">
    <source>
        <dbReference type="EMBL" id="GAA0716910.1"/>
    </source>
</evidence>
<sequence length="246" mass="28178">MGGILKNSKIQKLLLTLIGVMFAVTSGFGQSDTTVENVKKTVLDSLYREDQFYAGFTFNLLWNTPSGISQSGFSGGFHLGYTRDMPINKRRNVAIGLGLGYSINTYGQNLFIGEDIDTGQSIFRNLDGIDYDKNKFITHLVEAPLEFRWRTSVPNTHKFWRIYTGLRIGYLYYFDAKFEQPGNQVRQIKIDELDRWRVGATFTFGWNTFNFHFYYSLNPLFNGDARIGNERVGLNAAKIGLMFYIL</sequence>
<accession>A0ABN1ILJ5</accession>
<keyword evidence="3" id="KW-1185">Reference proteome</keyword>
<reference evidence="3" key="1">
    <citation type="journal article" date="2019" name="Int. J. Syst. Evol. Microbiol.">
        <title>The Global Catalogue of Microorganisms (GCM) 10K type strain sequencing project: providing services to taxonomists for standard genome sequencing and annotation.</title>
        <authorList>
            <consortium name="The Broad Institute Genomics Platform"/>
            <consortium name="The Broad Institute Genome Sequencing Center for Infectious Disease"/>
            <person name="Wu L."/>
            <person name="Ma J."/>
        </authorList>
    </citation>
    <scope>NUCLEOTIDE SEQUENCE [LARGE SCALE GENOMIC DNA]</scope>
    <source>
        <strain evidence="3">JCM 15974</strain>
    </source>
</reference>
<dbReference type="EMBL" id="BAAAGE010000001">
    <property type="protein sequence ID" value="GAA0716910.1"/>
    <property type="molecule type" value="Genomic_DNA"/>
</dbReference>
<evidence type="ECO:0000259" key="1">
    <source>
        <dbReference type="Pfam" id="PF13568"/>
    </source>
</evidence>
<dbReference type="InterPro" id="IPR025665">
    <property type="entry name" value="Beta-barrel_OMP_2"/>
</dbReference>
<protein>
    <submittedName>
        <fullName evidence="2">Porin family protein</fullName>
    </submittedName>
</protein>
<dbReference type="Pfam" id="PF13568">
    <property type="entry name" value="OMP_b-brl_2"/>
    <property type="match status" value="1"/>
</dbReference>
<feature type="domain" description="Outer membrane protein beta-barrel" evidence="1">
    <location>
        <begin position="46"/>
        <end position="222"/>
    </location>
</feature>
<gene>
    <name evidence="2" type="ORF">GCM10009430_13110</name>
</gene>
<evidence type="ECO:0000313" key="3">
    <source>
        <dbReference type="Proteomes" id="UP001501758"/>
    </source>
</evidence>
<organism evidence="2 3">
    <name type="scientific">Aquimarina litoralis</name>
    <dbReference type="NCBI Taxonomy" id="584605"/>
    <lineage>
        <taxon>Bacteria</taxon>
        <taxon>Pseudomonadati</taxon>
        <taxon>Bacteroidota</taxon>
        <taxon>Flavobacteriia</taxon>
        <taxon>Flavobacteriales</taxon>
        <taxon>Flavobacteriaceae</taxon>
        <taxon>Aquimarina</taxon>
    </lineage>
</organism>
<dbReference type="Proteomes" id="UP001501758">
    <property type="component" value="Unassembled WGS sequence"/>
</dbReference>
<proteinExistence type="predicted"/>
<name>A0ABN1ILJ5_9FLAO</name>
<comment type="caution">
    <text evidence="2">The sequence shown here is derived from an EMBL/GenBank/DDBJ whole genome shotgun (WGS) entry which is preliminary data.</text>
</comment>